<evidence type="ECO:0000256" key="2">
    <source>
        <dbReference type="ARBA" id="ARBA00022679"/>
    </source>
</evidence>
<accession>A0ABP0U681</accession>
<dbReference type="InterPro" id="IPR001245">
    <property type="entry name" value="Ser-Thr/Tyr_kinase_cat_dom"/>
</dbReference>
<proteinExistence type="predicted"/>
<feature type="domain" description="Protein kinase" evidence="7">
    <location>
        <begin position="242"/>
        <end position="518"/>
    </location>
</feature>
<keyword evidence="1" id="KW-0723">Serine/threonine-protein kinase</keyword>
<dbReference type="InterPro" id="IPR017441">
    <property type="entry name" value="Protein_kinase_ATP_BS"/>
</dbReference>
<protein>
    <recommendedName>
        <fullName evidence="7">Protein kinase domain-containing protein</fullName>
    </recommendedName>
</protein>
<dbReference type="SUPFAM" id="SSF56112">
    <property type="entry name" value="Protein kinase-like (PK-like)"/>
    <property type="match status" value="1"/>
</dbReference>
<keyword evidence="2" id="KW-0808">Transferase</keyword>
<dbReference type="Pfam" id="PF07714">
    <property type="entry name" value="PK_Tyr_Ser-Thr"/>
    <property type="match status" value="1"/>
</dbReference>
<evidence type="ECO:0000256" key="5">
    <source>
        <dbReference type="ARBA" id="ARBA00022840"/>
    </source>
</evidence>
<dbReference type="PROSITE" id="PS00108">
    <property type="entry name" value="PROTEIN_KINASE_ST"/>
    <property type="match status" value="1"/>
</dbReference>
<evidence type="ECO:0000313" key="8">
    <source>
        <dbReference type="EMBL" id="CAK9213727.1"/>
    </source>
</evidence>
<feature type="binding site" evidence="6">
    <location>
        <position position="269"/>
    </location>
    <ligand>
        <name>ATP</name>
        <dbReference type="ChEBI" id="CHEBI:30616"/>
    </ligand>
</feature>
<dbReference type="Proteomes" id="UP001497512">
    <property type="component" value="Chromosome 19"/>
</dbReference>
<dbReference type="PANTHER" id="PTHR44329">
    <property type="entry name" value="SERINE/THREONINE-PROTEIN KINASE TNNI3K-RELATED"/>
    <property type="match status" value="1"/>
</dbReference>
<keyword evidence="9" id="KW-1185">Reference proteome</keyword>
<sequence length="566" mass="64167">MAPHLFYVALDICKELYSHILATNEASLLINSQQCLLLSQRLLQAQETLQTVHKLEMTGPQSWSTLMELAMQELVHVLRKAQKTVIKDCSGGKKWMESTLRQGGDLKETFGEILYDLQWLCSILRKQVGEDSQVLELADCDRTLCETEINTLLTAAKKDEEDLEDLLRDLQGDHVCSAGGCGRESTCMQYLATQLLQKLRFQSEFQAWSAEQKKSHHEMLCAEKLENLSAWPCVLSANMHNVEAGTLLGQGGFGRVREADWLGEPYAIKISKYGYEEIFKREIIALSGLHHPHIMHIVCCAQEKKKCSYIMELMDMTLSQMLENSQLSLVRRVDVMLQIAEGITYLHSMDLVHRDLKPDNILVKRDHPASEDSMSAPRAEALWIAKVSDFGTTKLKMETTAYANQTMPIGTTMFMAPEAYELEDGDMQPESFHPKKTDVYSFGLLCFCVLIGEPTPFLPTELMNPSVKAFKCRVRDGKRPQLPPNCPNYLSSLIQQCWDGNPDNRPDFQTICTELRYIKGCLLTGMASDNYLFLQSANVRFPPNRIRRSIEGVRDHSTGNLHPSTW</sequence>
<keyword evidence="4" id="KW-0418">Kinase</keyword>
<dbReference type="PROSITE" id="PS00107">
    <property type="entry name" value="PROTEIN_KINASE_ATP"/>
    <property type="match status" value="1"/>
</dbReference>
<dbReference type="Gene3D" id="1.10.510.10">
    <property type="entry name" value="Transferase(Phosphotransferase) domain 1"/>
    <property type="match status" value="1"/>
</dbReference>
<gene>
    <name evidence="8" type="ORF">CSSPTR1EN2_LOCUS11917</name>
</gene>
<dbReference type="InterPro" id="IPR051681">
    <property type="entry name" value="Ser/Thr_Kinases-Pseudokinases"/>
</dbReference>
<evidence type="ECO:0000256" key="6">
    <source>
        <dbReference type="PROSITE-ProRule" id="PRU10141"/>
    </source>
</evidence>
<organism evidence="8 9">
    <name type="scientific">Sphagnum troendelagicum</name>
    <dbReference type="NCBI Taxonomy" id="128251"/>
    <lineage>
        <taxon>Eukaryota</taxon>
        <taxon>Viridiplantae</taxon>
        <taxon>Streptophyta</taxon>
        <taxon>Embryophyta</taxon>
        <taxon>Bryophyta</taxon>
        <taxon>Sphagnophytina</taxon>
        <taxon>Sphagnopsida</taxon>
        <taxon>Sphagnales</taxon>
        <taxon>Sphagnaceae</taxon>
        <taxon>Sphagnum</taxon>
    </lineage>
</organism>
<evidence type="ECO:0000256" key="4">
    <source>
        <dbReference type="ARBA" id="ARBA00022777"/>
    </source>
</evidence>
<name>A0ABP0U681_9BRYO</name>
<dbReference type="InterPro" id="IPR000719">
    <property type="entry name" value="Prot_kinase_dom"/>
</dbReference>
<evidence type="ECO:0000256" key="3">
    <source>
        <dbReference type="ARBA" id="ARBA00022741"/>
    </source>
</evidence>
<keyword evidence="3 6" id="KW-0547">Nucleotide-binding</keyword>
<dbReference type="InterPro" id="IPR008271">
    <property type="entry name" value="Ser/Thr_kinase_AS"/>
</dbReference>
<dbReference type="InterPro" id="IPR011009">
    <property type="entry name" value="Kinase-like_dom_sf"/>
</dbReference>
<dbReference type="EMBL" id="OZ019911">
    <property type="protein sequence ID" value="CAK9213727.1"/>
    <property type="molecule type" value="Genomic_DNA"/>
</dbReference>
<evidence type="ECO:0000259" key="7">
    <source>
        <dbReference type="PROSITE" id="PS50011"/>
    </source>
</evidence>
<dbReference type="PROSITE" id="PS50011">
    <property type="entry name" value="PROTEIN_KINASE_DOM"/>
    <property type="match status" value="1"/>
</dbReference>
<evidence type="ECO:0000313" key="9">
    <source>
        <dbReference type="Proteomes" id="UP001497512"/>
    </source>
</evidence>
<evidence type="ECO:0000256" key="1">
    <source>
        <dbReference type="ARBA" id="ARBA00022527"/>
    </source>
</evidence>
<keyword evidence="5 6" id="KW-0067">ATP-binding</keyword>
<reference evidence="8" key="1">
    <citation type="submission" date="2024-02" db="EMBL/GenBank/DDBJ databases">
        <authorList>
            <consortium name="ELIXIR-Norway"/>
            <consortium name="Elixir Norway"/>
        </authorList>
    </citation>
    <scope>NUCLEOTIDE SEQUENCE</scope>
</reference>
<dbReference type="PANTHER" id="PTHR44329:SF260">
    <property type="entry name" value="PROTEIN KINASE DOMAIN-CONTAINING PROTEIN"/>
    <property type="match status" value="1"/>
</dbReference>
<dbReference type="SMART" id="SM00220">
    <property type="entry name" value="S_TKc"/>
    <property type="match status" value="1"/>
</dbReference>